<evidence type="ECO:0000256" key="2">
    <source>
        <dbReference type="ARBA" id="ARBA00023315"/>
    </source>
</evidence>
<proteinExistence type="predicted"/>
<dbReference type="AlphaFoldDB" id="A0A4R0GYC5"/>
<protein>
    <submittedName>
        <fullName evidence="4">GNAT family N-acetyltransferase</fullName>
    </submittedName>
</protein>
<reference evidence="4 5" key="1">
    <citation type="submission" date="2019-02" db="EMBL/GenBank/DDBJ databases">
        <title>Kribbella capetownensis sp. nov. and Kribbella speibonae sp. nov., isolated from soil.</title>
        <authorList>
            <person name="Curtis S.M."/>
            <person name="Norton I."/>
            <person name="Everest G.J."/>
            <person name="Meyers P.R."/>
        </authorList>
    </citation>
    <scope>NUCLEOTIDE SEQUENCE [LARGE SCALE GENOMIC DNA]</scope>
    <source>
        <strain evidence="4 5">KCTC 29219</strain>
    </source>
</reference>
<dbReference type="EMBL" id="SJJZ01000005">
    <property type="protein sequence ID" value="TCC02941.1"/>
    <property type="molecule type" value="Genomic_DNA"/>
</dbReference>
<dbReference type="InterPro" id="IPR050832">
    <property type="entry name" value="Bact_Acetyltransf"/>
</dbReference>
<dbReference type="Proteomes" id="UP000292346">
    <property type="component" value="Unassembled WGS sequence"/>
</dbReference>
<gene>
    <name evidence="4" type="ORF">E0H45_38715</name>
</gene>
<comment type="caution">
    <text evidence="4">The sequence shown here is derived from an EMBL/GenBank/DDBJ whole genome shotgun (WGS) entry which is preliminary data.</text>
</comment>
<dbReference type="OrthoDB" id="9805924at2"/>
<evidence type="ECO:0000256" key="1">
    <source>
        <dbReference type="ARBA" id="ARBA00022679"/>
    </source>
</evidence>
<evidence type="ECO:0000313" key="5">
    <source>
        <dbReference type="Proteomes" id="UP000292346"/>
    </source>
</evidence>
<dbReference type="CDD" id="cd04301">
    <property type="entry name" value="NAT_SF"/>
    <property type="match status" value="1"/>
</dbReference>
<evidence type="ECO:0000259" key="3">
    <source>
        <dbReference type="PROSITE" id="PS51186"/>
    </source>
</evidence>
<feature type="domain" description="N-acetyltransferase" evidence="3">
    <location>
        <begin position="15"/>
        <end position="165"/>
    </location>
</feature>
<dbReference type="Pfam" id="PF00583">
    <property type="entry name" value="Acetyltransf_1"/>
    <property type="match status" value="1"/>
</dbReference>
<organism evidence="4 5">
    <name type="scientific">Kribbella soli</name>
    <dbReference type="NCBI Taxonomy" id="1124743"/>
    <lineage>
        <taxon>Bacteria</taxon>
        <taxon>Bacillati</taxon>
        <taxon>Actinomycetota</taxon>
        <taxon>Actinomycetes</taxon>
        <taxon>Propionibacteriales</taxon>
        <taxon>Kribbellaceae</taxon>
        <taxon>Kribbella</taxon>
    </lineage>
</organism>
<keyword evidence="2" id="KW-0012">Acyltransferase</keyword>
<sequence>MPRTVNHPTDKLRTMHIRQYEEADRSAVLALAPRLTEGVAPWRPPSGVLAAVTGWVADALHHAGEPDRFVFVAEDGGDIAGFVSGEQRAHWSGDRELYVGELVVSPQHEGRGVGRALMDAVTDHARQQGLVTITLDTGAANTNARTFYSHLGFAEEDVKLTKTLS</sequence>
<keyword evidence="5" id="KW-1185">Reference proteome</keyword>
<accession>A0A4R0GYC5</accession>
<keyword evidence="1 4" id="KW-0808">Transferase</keyword>
<dbReference type="InterPro" id="IPR016181">
    <property type="entry name" value="Acyl_CoA_acyltransferase"/>
</dbReference>
<dbReference type="GO" id="GO:0016747">
    <property type="term" value="F:acyltransferase activity, transferring groups other than amino-acyl groups"/>
    <property type="evidence" value="ECO:0007669"/>
    <property type="project" value="InterPro"/>
</dbReference>
<evidence type="ECO:0000313" key="4">
    <source>
        <dbReference type="EMBL" id="TCC02941.1"/>
    </source>
</evidence>
<dbReference type="InterPro" id="IPR000182">
    <property type="entry name" value="GNAT_dom"/>
</dbReference>
<dbReference type="Gene3D" id="3.40.630.30">
    <property type="match status" value="1"/>
</dbReference>
<dbReference type="SUPFAM" id="SSF55729">
    <property type="entry name" value="Acyl-CoA N-acyltransferases (Nat)"/>
    <property type="match status" value="1"/>
</dbReference>
<dbReference type="PANTHER" id="PTHR43877">
    <property type="entry name" value="AMINOALKYLPHOSPHONATE N-ACETYLTRANSFERASE-RELATED-RELATED"/>
    <property type="match status" value="1"/>
</dbReference>
<dbReference type="PROSITE" id="PS51186">
    <property type="entry name" value="GNAT"/>
    <property type="match status" value="1"/>
</dbReference>
<dbReference type="PANTHER" id="PTHR43877:SF2">
    <property type="entry name" value="AMINOALKYLPHOSPHONATE N-ACETYLTRANSFERASE-RELATED"/>
    <property type="match status" value="1"/>
</dbReference>
<name>A0A4R0GYC5_9ACTN</name>